<protein>
    <submittedName>
        <fullName evidence="3">Uncharacterized protein</fullName>
    </submittedName>
</protein>
<sequence length="421" mass="43303">MLLLAMKGTAAVLSFAYVMCSPAVGQKVSISYPPAREHSARLLRGVRALQVSRADNNPCKPYEGTGCEYPEICRASQENGEPWVLWCENPEDGTRREPEGQANDGALGSFVSPCHPYRDSGCVYPEVCQASQGYQEGWRVVCENPTDGTVRDPTEPGGGGGGGNTTEEDPAYSTSNPCEPWEESGCFGEEMCMAEKHWDSSQSFESVPWVIWCETESGEKRYITPHIDPPSSPEASVAVTPPIDPIDPQEADPAPAPPTASASAGSSATPDDAPATQADLPAISSGTADDPTALTEGSGSSAATSAPPVTDTEEEEEPVEEEVSESTAPPLEEDPDLLGKITSGSDEGTDTETDTEAGEGESDGEGEGEAASDGGESGGESSTEDGSQSSEAEGADGAVAGAPGAGSSSYTPAGGGILPAP</sequence>
<keyword evidence="2" id="KW-0732">Signal</keyword>
<accession>A0A0G4ELQ1</accession>
<evidence type="ECO:0000313" key="4">
    <source>
        <dbReference type="Proteomes" id="UP000041254"/>
    </source>
</evidence>
<evidence type="ECO:0000256" key="1">
    <source>
        <dbReference type="SAM" id="MobiDB-lite"/>
    </source>
</evidence>
<keyword evidence="4" id="KW-1185">Reference proteome</keyword>
<dbReference type="Proteomes" id="UP000041254">
    <property type="component" value="Unassembled WGS sequence"/>
</dbReference>
<dbReference type="EMBL" id="CDMY01000261">
    <property type="protein sequence ID" value="CEL98041.1"/>
    <property type="molecule type" value="Genomic_DNA"/>
</dbReference>
<name>A0A0G4ELQ1_VITBC</name>
<feature type="compositionally biased region" description="Acidic residues" evidence="1">
    <location>
        <begin position="347"/>
        <end position="370"/>
    </location>
</feature>
<feature type="compositionally biased region" description="Low complexity" evidence="1">
    <location>
        <begin position="246"/>
        <end position="282"/>
    </location>
</feature>
<gene>
    <name evidence="3" type="ORF">Vbra_7818</name>
</gene>
<dbReference type="VEuPathDB" id="CryptoDB:Vbra_7818"/>
<reference evidence="3 4" key="1">
    <citation type="submission" date="2014-11" db="EMBL/GenBank/DDBJ databases">
        <authorList>
            <person name="Zhu J."/>
            <person name="Qi W."/>
            <person name="Song R."/>
        </authorList>
    </citation>
    <scope>NUCLEOTIDE SEQUENCE [LARGE SCALE GENOMIC DNA]</scope>
</reference>
<organism evidence="3 4">
    <name type="scientific">Vitrella brassicaformis (strain CCMP3155)</name>
    <dbReference type="NCBI Taxonomy" id="1169540"/>
    <lineage>
        <taxon>Eukaryota</taxon>
        <taxon>Sar</taxon>
        <taxon>Alveolata</taxon>
        <taxon>Colpodellida</taxon>
        <taxon>Vitrellaceae</taxon>
        <taxon>Vitrella</taxon>
    </lineage>
</organism>
<dbReference type="InParanoid" id="A0A0G4ELQ1"/>
<evidence type="ECO:0000313" key="3">
    <source>
        <dbReference type="EMBL" id="CEL98041.1"/>
    </source>
</evidence>
<proteinExistence type="predicted"/>
<feature type="region of interest" description="Disordered" evidence="1">
    <location>
        <begin position="145"/>
        <end position="180"/>
    </location>
</feature>
<feature type="signal peptide" evidence="2">
    <location>
        <begin position="1"/>
        <end position="25"/>
    </location>
</feature>
<dbReference type="AlphaFoldDB" id="A0A0G4ELQ1"/>
<feature type="compositionally biased region" description="Acidic residues" evidence="1">
    <location>
        <begin position="311"/>
        <end position="324"/>
    </location>
</feature>
<evidence type="ECO:0000256" key="2">
    <source>
        <dbReference type="SAM" id="SignalP"/>
    </source>
</evidence>
<feature type="compositionally biased region" description="Low complexity" evidence="1">
    <location>
        <begin position="371"/>
        <end position="412"/>
    </location>
</feature>
<feature type="region of interest" description="Disordered" evidence="1">
    <location>
        <begin position="223"/>
        <end position="421"/>
    </location>
</feature>
<feature type="compositionally biased region" description="Low complexity" evidence="1">
    <location>
        <begin position="292"/>
        <end position="310"/>
    </location>
</feature>
<feature type="chain" id="PRO_5005187838" evidence="2">
    <location>
        <begin position="26"/>
        <end position="421"/>
    </location>
</feature>